<dbReference type="Gene3D" id="3.40.47.10">
    <property type="match status" value="2"/>
</dbReference>
<dbReference type="EMBL" id="JAAGUZ010000001">
    <property type="protein sequence ID" value="NEW42935.1"/>
    <property type="molecule type" value="Genomic_DNA"/>
</dbReference>
<dbReference type="Gene3D" id="3.30.70.3290">
    <property type="match status" value="2"/>
</dbReference>
<feature type="domain" description="Ketosynthase family 3 (KS3)" evidence="12">
    <location>
        <begin position="1836"/>
        <end position="2258"/>
    </location>
</feature>
<evidence type="ECO:0000256" key="8">
    <source>
        <dbReference type="ARBA" id="ARBA00023315"/>
    </source>
</evidence>
<dbReference type="SMART" id="SM00823">
    <property type="entry name" value="PKS_PP"/>
    <property type="match status" value="2"/>
</dbReference>
<dbReference type="Pfam" id="PF22953">
    <property type="entry name" value="SpnB_Rossmann"/>
    <property type="match status" value="2"/>
</dbReference>
<feature type="active site" description="Proton donor; for dehydratase activity" evidence="9">
    <location>
        <position position="1162"/>
    </location>
</feature>
<dbReference type="SMART" id="SM00827">
    <property type="entry name" value="PKS_AT"/>
    <property type="match status" value="2"/>
</dbReference>
<dbReference type="SUPFAM" id="SSF53901">
    <property type="entry name" value="Thiolase-like"/>
    <property type="match status" value="2"/>
</dbReference>
<dbReference type="InterPro" id="IPR020806">
    <property type="entry name" value="PKS_PP-bd"/>
</dbReference>
<feature type="region of interest" description="N-terminal hotdog fold" evidence="9">
    <location>
        <begin position="2734"/>
        <end position="2858"/>
    </location>
</feature>
<feature type="domain" description="Carrier" evidence="11">
    <location>
        <begin position="1743"/>
        <end position="1818"/>
    </location>
</feature>
<dbReference type="SMART" id="SM00822">
    <property type="entry name" value="PKS_KR"/>
    <property type="match status" value="2"/>
</dbReference>
<dbReference type="RefSeq" id="WP_163821642.1">
    <property type="nucleotide sequence ID" value="NZ_JAAGUY010000001.1"/>
</dbReference>
<organism evidence="14 15">
    <name type="scientific">Nocardia cyriacigeorgica</name>
    <dbReference type="NCBI Taxonomy" id="135487"/>
    <lineage>
        <taxon>Bacteria</taxon>
        <taxon>Bacillati</taxon>
        <taxon>Actinomycetota</taxon>
        <taxon>Actinomycetes</taxon>
        <taxon>Mycobacteriales</taxon>
        <taxon>Nocardiaceae</taxon>
        <taxon>Nocardia</taxon>
    </lineage>
</organism>
<dbReference type="Pfam" id="PF16197">
    <property type="entry name" value="KAsynt_C_assoc"/>
    <property type="match status" value="1"/>
</dbReference>
<dbReference type="InterPro" id="IPR020841">
    <property type="entry name" value="PKS_Beta-ketoAc_synthase_dom"/>
</dbReference>
<dbReference type="SUPFAM" id="SSF55048">
    <property type="entry name" value="Probable ACP-binding domain of malonyl-CoA ACP transacylase"/>
    <property type="match status" value="2"/>
</dbReference>
<dbReference type="InterPro" id="IPR016039">
    <property type="entry name" value="Thiolase-like"/>
</dbReference>
<dbReference type="Pfam" id="PF21089">
    <property type="entry name" value="PKS_DH_N"/>
    <property type="match status" value="2"/>
</dbReference>
<evidence type="ECO:0000256" key="9">
    <source>
        <dbReference type="PROSITE-ProRule" id="PRU01363"/>
    </source>
</evidence>
<dbReference type="PROSITE" id="PS00606">
    <property type="entry name" value="KS3_1"/>
    <property type="match status" value="2"/>
</dbReference>
<dbReference type="SMART" id="SM01294">
    <property type="entry name" value="PKS_PP_betabranch"/>
    <property type="match status" value="2"/>
</dbReference>
<feature type="domain" description="Carrier" evidence="11">
    <location>
        <begin position="3506"/>
        <end position="3581"/>
    </location>
</feature>
<dbReference type="PROSITE" id="PS52004">
    <property type="entry name" value="KS3_2"/>
    <property type="match status" value="2"/>
</dbReference>
<feature type="compositionally biased region" description="Low complexity" evidence="10">
    <location>
        <begin position="470"/>
        <end position="489"/>
    </location>
</feature>
<evidence type="ECO:0000313" key="15">
    <source>
        <dbReference type="Proteomes" id="UP000468928"/>
    </source>
</evidence>
<comment type="caution">
    <text evidence="14">The sequence shown here is derived from an EMBL/GenBank/DDBJ whole genome shotgun (WGS) entry which is preliminary data.</text>
</comment>
<dbReference type="Pfam" id="PF00698">
    <property type="entry name" value="Acyl_transf_1"/>
    <property type="match status" value="2"/>
</dbReference>
<dbReference type="InterPro" id="IPR049552">
    <property type="entry name" value="PKS_DH_N"/>
</dbReference>
<reference evidence="14 15" key="1">
    <citation type="submission" date="2020-01" db="EMBL/GenBank/DDBJ databases">
        <title>Genetics and antimicrobial susceptibilities of Nocardia species isolated from the soil; a comparison with species isolated from humans.</title>
        <authorList>
            <person name="Carrasco G."/>
            <person name="Monzon S."/>
            <person name="Sansegundo M."/>
            <person name="Garcia E."/>
            <person name="Garrido N."/>
            <person name="Medina M.J."/>
            <person name="Villalon P."/>
            <person name="Ramirez-Arocha A.C."/>
            <person name="Jimenez P."/>
            <person name="Cuesta I."/>
            <person name="Valdezate S."/>
        </authorList>
    </citation>
    <scope>NUCLEOTIDE SEQUENCE [LARGE SCALE GENOMIC DNA]</scope>
    <source>
        <strain evidence="14 15">CNM20110639</strain>
    </source>
</reference>
<dbReference type="FunFam" id="3.40.47.10:FF:000019">
    <property type="entry name" value="Polyketide synthase type I"/>
    <property type="match status" value="2"/>
</dbReference>
<dbReference type="InterPro" id="IPR014031">
    <property type="entry name" value="Ketoacyl_synth_C"/>
</dbReference>
<keyword evidence="8" id="KW-0012">Acyltransferase</keyword>
<dbReference type="Gene3D" id="3.40.366.10">
    <property type="entry name" value="Malonyl-Coenzyme A Acyl Carrier Protein, domain 2"/>
    <property type="match status" value="2"/>
</dbReference>
<evidence type="ECO:0000256" key="5">
    <source>
        <dbReference type="ARBA" id="ARBA00022832"/>
    </source>
</evidence>
<sequence>MADNDELRRYLKKTAKELYETKQQLRALTDRLREPVAIVGMACRYPGGVRSADDLWRVAADGVDAIGDYPADRGWDLERLYDPDPDVPGTVYTRAGGFLDAIGDFDAAFFGIGPREAAAMDPQQRMLLEASWEALEDAGIDPVSLRGSETGVFAGVIHQYYGPRVGSPEISAETEGHAYLGGSDSVLSGRIAYTLGFKGPAISVDTACSSSLVAVHLACQALRQGDTTLALAGGVTVMSDPSLPIAFARQRAMSTDGRCKAFAAAADGTGFSEGLGVLVLERLSDARRLGHTVLAVIRGSAINQDGASNGLTAPNGPSQERVIRQALANAGLDPWDVDAVEAHGTGTMLGDPIEARALIGVYGGRREGAPLGLGSLKSNIGHTSAAAGVGGVIKMVQAMRHGVLPKTLHVDAPTPHVDWSAGTVRLLTEAQPWLAGERPRRAGVSSFGASGTNAHLILEEASGDAVATRPGDQPGPVGGPDTSGTTTPGAADSLHGTPDSAREGAGAAPGTPDVAALVLSARTEDALRAQADRLRQRLLDDPAASVWDVAYSLTTSRALLDRRGAVIGRDRDEVLAGLAELAADGPGAIEAAASAGKTALLFTGQGAQRAGMGAGLYAAFPAFATALDEVCAHIDPRLGRSLRALMFDGPDEVLARTEFTQPALFAFEVAAFRLVESFGVVPDVLIGHSIGELAAAHVAGVWSLADACALVTARGRLMGALPRGGAMLAVAVEERRAAALVAGSGDRVSVAAVNGPSSTVLSGDDDAIAEIERQLSAEGVKTTRLRVSHAFHSARMEPMLHEFRSVAESLDYRRPTVPIVSNVSGVFGGDELTDPDYWVRQVRGCVRFAPGVATLVEAGVRRFLEVGPDAVLAAMTRDCLAAESTPEAATRVAALTRRSADEVRQSVTSLAQVHVAGTPVDWEPLFAGRTARRIALPTYPFQRKRFWLPSTPPGTSAAADHPILTGVVGLAGTDEWLFTGRFSLRTHPWIADHQTYGVVVVPAVALIEFLLVAAGRIGCRTVEELTLQAPILPGADDEVDLQVLVQAPDDSGHRRFEIYFRTSPDAEWVHNATGALAAGRDDDDDLVSRLREEQWPPADAEVIDATALPDRIAKDTGLEFGPAFLGVRAAWQRDDTVFSEVVLNTDAAPEPGRYDLHPALLDLVMHAGLSRVMWRGEDADPETGWLLFRWGGVRLHKPAPAGQTELRVIAVATGADTVSAAAVDPDGTPIVSVDAVVMRPYDVKEFRGALSGDDAGLYEVRWEPAAAASEHRPGPSISVLGGTIVAGITTAHASVAEVVAGDSVPEAVVWRPEPCTDDPAGVRQAVHETLNVVRSWLAEERSANARLVVLTAGGVELPGAVPHAAAAAVWGLMRSAQSEHPDRFTMVDEDPANPLDADRLADVVLLAEPQLAVRDASVLVPRLVRLPEEPDGALTDRPGPHSVAGGAVRRRELVNTGRTTSFGEGTVLITGGTGGLGALLARHLVAEHGVRRLTLTSRRGLESSGATELIAELTRLGAGVEVVACDVTDRDALRNLLDAIESDGGLTGVVHAAGVLDDATAASLTAEQTERVLAPKVDGAWYLDELTRDRDLAAFVVFSSLATVLGSAGQANYAAANGFLDALTARRRAAGQTAISLAWGPWEQRSGMTGALDRAAVARWQRLGLGQLEEGEGLRLFDAALARGRAHVVPIRFDPGVLRRASDIDAVPAVLRGFVRRPMRVAQSAPVPAHGRLAGVPEAQRGEIVLDMVRAQAAAVLGHDSGEDIRPDQRFDEIGFDSLGGVEFRNRLSKTTGVQLPSTLVFDHPTPAAVAALVLSKLAPPVAAPTGKTVRRVRADEPIAIVGMACRFPGGVESPDQLWDLITAGTDATGEFPSDRGWDLDRLFDPDPDAPGTVYTRRGGFLGGAADFDAGFFGLGPREASAMDPQQRLLLEVSWEALEQANIDPMSLRGTDTGVYAGAGYSGYAERVGGDLEGYRLTGTTSSVLSGRVAYVLGLEGPAVTVDTACSSSLVAVHLACQALRQGESSLTLAGGVTVAATPHLYVDFARQRGLSPDGRCKAFSAAADGVAFAEGVGVLVLERLSDARRLGHRVLGLVRGTAVNQDGASNGLTAPNGPSQERLIAAALANAGLRPSDIDVVEAHGTGTTLGDPIEAQALIAAYGRDRAGRPLRIGTVKSNIGHTVAAAGVAGVIKMIQAMRYETQPKTLHAELPSPHVDWSAGDVELLTAAHPWPMGDRKRRAGVSSFGVSGTNAHVILEEAPAQREPAPPQPEDEPRTGVAFAWVVSASTEAGLRAQADRLRQYLIGEPDLDVMDIAHTLATARARLDWRGAATGRDRDELLAGLAALAVGAPGTIEAVADAGKTAFLFTGQGAQRPGMGAQLYRAFPAFAAALDEVCAEFDPVLGVSLKDVMFDAENSGGSTTLDRTEWTQPALFAFEAAMFRLLESFGITPDLVIGHSIGELAAAYVAGVWSLPDACRVVAARGRLMGALPTGGAMVAVAVSEERALAVMADIGREHVGQVSVAAVNGPGSVVLSGAEAAIDALAAAFVLEGVQTSRLRVSHAFHSPLMEPMLDEFRTVVESVTYHEPSLPIVSNVSGTRVGDELCDPGYWVAHVRACVRFAPGVDTMIASGVRRFVELGPDAVLAAMVRQCLAATPDIEARSTVIAAARRATDEPGQFVSALSWAGVSGSPVDWAPLFGDRPVSRVPLPTYAFQHRRYWLEPMAEVIRSATGHPVLTGAVPLAGTGEWMLTGTLARRSHPWLADHTSYGVLVAPSTALVEMLLVAAPRLGCAGLEELTLEAPVLPPEEGALELQVLVDRADETGRRHFTFHYRIAGDGDDSWVRNASGILSGERPATEPLLDRLRAEPWPPSDAESVDPEWIPRHIEAASGLEYSGSFRSTERAWRRGDTVFAEVALDESIDPGGFTLHPGLMDAVGHAGLACLMWPEHGGDPEIGKLLFRWGGARFHGSVRPERLRVIAVSKGEDALAIAAMDAAGNPVLSFDEVVMRSYDVSQLRGSTVGGDAGVYETQWTHLAALPADPTRRVVAALGSVPVSDARERYPDLTTLAGSADARAEVVVWSVAAQALAGDGDITAAVHEQTRSTLRLLQKWLELGAMESAQLVVVTHNGAALPGETPNLAAAAVSGLVRSAQTEHPGRIVLLDWQLSDTEQPLSADAVLRVLATGEPNVAVRGDTMLAPRLAPATVSGERRPTFGSGTVLVTGGTGGLGAVLARHLVTEHDVRRLLLVSRSGEKASGAKELATELSELGAHVRIAACDVTERAAVRALLDSIPAERPLTGVVHAAGVLDDATIGTLSAKRLHQVLAPKVDAAWHLHEATRQLDLSAFVLFSSITGVLGPAGQANYAAANAFLDALAARRRTEGLPAMALAWGPWAQTGTGSGGMTDHLDEAAVARLARLGLRPLSHPDGLRLFDAVAGSAADPRGPAVLVPVSFDVHALRREARAGVIPALLRGLVPRTEPANGPGRRAQGFDLTTVPVVKRERAVLDLVLEHAAAVLGYSSAEEIRSDKGFDEIGFDSLGGVEFRNRLSKATGLQLPSTIVFDYPTVADLAGYLHEQLAATVETAPSTAAAAPGDLDRLAAMLDHVLATAGDDDATVTTLLALGDRLRSHLGDSGRTDEYDDLAAHSTDELFDLIDEEFGRP</sequence>
<dbReference type="SUPFAM" id="SSF47336">
    <property type="entry name" value="ACP-like"/>
    <property type="match status" value="2"/>
</dbReference>
<dbReference type="InterPro" id="IPR049900">
    <property type="entry name" value="PKS_mFAS_DH"/>
</dbReference>
<dbReference type="FunFam" id="3.40.366.10:FF:000002">
    <property type="entry name" value="Probable polyketide synthase 2"/>
    <property type="match status" value="2"/>
</dbReference>
<dbReference type="PROSITE" id="PS50075">
    <property type="entry name" value="CARRIER"/>
    <property type="match status" value="2"/>
</dbReference>
<dbReference type="InterPro" id="IPR055123">
    <property type="entry name" value="SpnB-like_Rossmann"/>
</dbReference>
<dbReference type="Gene3D" id="1.10.1200.10">
    <property type="entry name" value="ACP-like"/>
    <property type="match status" value="2"/>
</dbReference>
<dbReference type="GO" id="GO:0004315">
    <property type="term" value="F:3-oxoacyl-[acyl-carrier-protein] synthase activity"/>
    <property type="evidence" value="ECO:0007669"/>
    <property type="project" value="InterPro"/>
</dbReference>
<dbReference type="InterPro" id="IPR036736">
    <property type="entry name" value="ACP-like_sf"/>
</dbReference>
<dbReference type="InterPro" id="IPR057326">
    <property type="entry name" value="KR_dom"/>
</dbReference>
<evidence type="ECO:0000313" key="14">
    <source>
        <dbReference type="EMBL" id="NEW42935.1"/>
    </source>
</evidence>
<keyword evidence="5" id="KW-0276">Fatty acid metabolism</keyword>
<dbReference type="SUPFAM" id="SSF51735">
    <property type="entry name" value="NAD(P)-binding Rossmann-fold domains"/>
    <property type="match status" value="4"/>
</dbReference>
<dbReference type="SUPFAM" id="SSF52151">
    <property type="entry name" value="FabD/lysophospholipase-like"/>
    <property type="match status" value="2"/>
</dbReference>
<dbReference type="InterPro" id="IPR018201">
    <property type="entry name" value="Ketoacyl_synth_AS"/>
</dbReference>
<dbReference type="InterPro" id="IPR032821">
    <property type="entry name" value="PKS_assoc"/>
</dbReference>
<protein>
    <submittedName>
        <fullName evidence="14">SDR family NAD(P)-dependent oxidoreductase</fullName>
    </submittedName>
</protein>
<keyword evidence="2" id="KW-0596">Phosphopantetheine</keyword>
<feature type="domain" description="Ketosynthase family 3 (KS3)" evidence="12">
    <location>
        <begin position="33"/>
        <end position="460"/>
    </location>
</feature>
<dbReference type="InterPro" id="IPR036291">
    <property type="entry name" value="NAD(P)-bd_dom_sf"/>
</dbReference>
<dbReference type="Pfam" id="PF08659">
    <property type="entry name" value="KR"/>
    <property type="match status" value="2"/>
</dbReference>
<feature type="active site" description="Proton acceptor; for dehydratase activity" evidence="9">
    <location>
        <position position="2766"/>
    </location>
</feature>
<dbReference type="InterPro" id="IPR001227">
    <property type="entry name" value="Ac_transferase_dom_sf"/>
</dbReference>
<keyword evidence="7" id="KW-0511">Multifunctional enzyme</keyword>
<evidence type="ECO:0000256" key="2">
    <source>
        <dbReference type="ARBA" id="ARBA00022450"/>
    </source>
</evidence>
<feature type="region of interest" description="C-terminal hotdog fold" evidence="9">
    <location>
        <begin position="1100"/>
        <end position="1247"/>
    </location>
</feature>
<comment type="pathway">
    <text evidence="1">Lipid metabolism.</text>
</comment>
<dbReference type="SMART" id="SM00826">
    <property type="entry name" value="PKS_DH"/>
    <property type="match status" value="2"/>
</dbReference>
<dbReference type="CDD" id="cd00833">
    <property type="entry name" value="PKS"/>
    <property type="match status" value="2"/>
</dbReference>
<dbReference type="PANTHER" id="PTHR43775:SF51">
    <property type="entry name" value="INACTIVE PHENOLPHTHIOCEROL SYNTHESIS POLYKETIDE SYNTHASE TYPE I PKS1-RELATED"/>
    <property type="match status" value="1"/>
</dbReference>
<evidence type="ECO:0000256" key="6">
    <source>
        <dbReference type="ARBA" id="ARBA00023098"/>
    </source>
</evidence>
<keyword evidence="4" id="KW-0808">Transferase</keyword>
<dbReference type="Gene3D" id="3.10.129.110">
    <property type="entry name" value="Polyketide synthase dehydratase"/>
    <property type="match status" value="2"/>
</dbReference>
<dbReference type="InterPro" id="IPR049551">
    <property type="entry name" value="PKS_DH_C"/>
</dbReference>
<evidence type="ECO:0000256" key="1">
    <source>
        <dbReference type="ARBA" id="ARBA00005189"/>
    </source>
</evidence>
<dbReference type="SMART" id="SM00825">
    <property type="entry name" value="PKS_KS"/>
    <property type="match status" value="2"/>
</dbReference>
<dbReference type="Gene3D" id="3.40.50.720">
    <property type="entry name" value="NAD(P)-binding Rossmann-like Domain"/>
    <property type="match status" value="2"/>
</dbReference>
<name>A0A6P1CXU7_9NOCA</name>
<dbReference type="InterPro" id="IPR014030">
    <property type="entry name" value="Ketoacyl_synth_N"/>
</dbReference>
<evidence type="ECO:0000259" key="11">
    <source>
        <dbReference type="PROSITE" id="PS50075"/>
    </source>
</evidence>
<evidence type="ECO:0000259" key="12">
    <source>
        <dbReference type="PROSITE" id="PS52004"/>
    </source>
</evidence>
<dbReference type="Pfam" id="PF00550">
    <property type="entry name" value="PP-binding"/>
    <property type="match status" value="2"/>
</dbReference>
<gene>
    <name evidence="14" type="ORF">GV789_00440</name>
</gene>
<proteinExistence type="predicted"/>
<dbReference type="PROSITE" id="PS52019">
    <property type="entry name" value="PKS_MFAS_DH"/>
    <property type="match status" value="2"/>
</dbReference>
<dbReference type="Proteomes" id="UP000468928">
    <property type="component" value="Unassembled WGS sequence"/>
</dbReference>
<dbReference type="Pfam" id="PF14765">
    <property type="entry name" value="PS-DH"/>
    <property type="match status" value="2"/>
</dbReference>
<dbReference type="PANTHER" id="PTHR43775">
    <property type="entry name" value="FATTY ACID SYNTHASE"/>
    <property type="match status" value="1"/>
</dbReference>
<feature type="domain" description="PKS/mFAS DH" evidence="13">
    <location>
        <begin position="2734"/>
        <end position="3018"/>
    </location>
</feature>
<dbReference type="InterPro" id="IPR042104">
    <property type="entry name" value="PKS_dehydratase_sf"/>
</dbReference>
<feature type="region of interest" description="N-terminal hotdog fold" evidence="9">
    <location>
        <begin position="961"/>
        <end position="1083"/>
    </location>
</feature>
<dbReference type="InterPro" id="IPR009081">
    <property type="entry name" value="PP-bd_ACP"/>
</dbReference>
<feature type="active site" description="Proton acceptor; for dehydratase activity" evidence="9">
    <location>
        <position position="993"/>
    </location>
</feature>
<dbReference type="FunFam" id="1.10.1200.10:FF:000007">
    <property type="entry name" value="Probable polyketide synthase pks17"/>
    <property type="match status" value="2"/>
</dbReference>
<dbReference type="CDD" id="cd08956">
    <property type="entry name" value="KR_3_FAS_SDR_x"/>
    <property type="match status" value="2"/>
</dbReference>
<dbReference type="InterPro" id="IPR020807">
    <property type="entry name" value="PKS_DH"/>
</dbReference>
<evidence type="ECO:0000256" key="10">
    <source>
        <dbReference type="SAM" id="MobiDB-lite"/>
    </source>
</evidence>
<keyword evidence="6" id="KW-0443">Lipid metabolism</keyword>
<evidence type="ECO:0000256" key="3">
    <source>
        <dbReference type="ARBA" id="ARBA00022553"/>
    </source>
</evidence>
<accession>A0A6P1CXU7</accession>
<keyword evidence="3" id="KW-0597">Phosphoprotein</keyword>
<dbReference type="InterPro" id="IPR050091">
    <property type="entry name" value="PKS_NRPS_Biosynth_Enz"/>
</dbReference>
<feature type="active site" description="Proton donor; for dehydratase activity" evidence="9">
    <location>
        <position position="2935"/>
    </location>
</feature>
<evidence type="ECO:0000256" key="4">
    <source>
        <dbReference type="ARBA" id="ARBA00022679"/>
    </source>
</evidence>
<dbReference type="InterPro" id="IPR016036">
    <property type="entry name" value="Malonyl_transacylase_ACP-bd"/>
</dbReference>
<feature type="domain" description="PKS/mFAS DH" evidence="13">
    <location>
        <begin position="961"/>
        <end position="1247"/>
    </location>
</feature>
<dbReference type="GO" id="GO:0031177">
    <property type="term" value="F:phosphopantetheine binding"/>
    <property type="evidence" value="ECO:0007669"/>
    <property type="project" value="InterPro"/>
</dbReference>
<evidence type="ECO:0000259" key="13">
    <source>
        <dbReference type="PROSITE" id="PS52019"/>
    </source>
</evidence>
<dbReference type="Pfam" id="PF00109">
    <property type="entry name" value="ketoacyl-synt"/>
    <property type="match status" value="2"/>
</dbReference>
<dbReference type="GO" id="GO:0006633">
    <property type="term" value="P:fatty acid biosynthetic process"/>
    <property type="evidence" value="ECO:0007669"/>
    <property type="project" value="InterPro"/>
</dbReference>
<feature type="region of interest" description="C-terminal hotdog fold" evidence="9">
    <location>
        <begin position="2875"/>
        <end position="3018"/>
    </location>
</feature>
<evidence type="ECO:0000256" key="7">
    <source>
        <dbReference type="ARBA" id="ARBA00023268"/>
    </source>
</evidence>
<dbReference type="InterPro" id="IPR016035">
    <property type="entry name" value="Acyl_Trfase/lysoPLipase"/>
</dbReference>
<dbReference type="InterPro" id="IPR014043">
    <property type="entry name" value="Acyl_transferase_dom"/>
</dbReference>
<dbReference type="GO" id="GO:0004312">
    <property type="term" value="F:fatty acid synthase activity"/>
    <property type="evidence" value="ECO:0007669"/>
    <property type="project" value="TreeGrafter"/>
</dbReference>
<dbReference type="Pfam" id="PF02801">
    <property type="entry name" value="Ketoacyl-synt_C"/>
    <property type="match status" value="2"/>
</dbReference>
<dbReference type="Pfam" id="PF22621">
    <property type="entry name" value="CurL-like_PKS_C"/>
    <property type="match status" value="1"/>
</dbReference>
<dbReference type="InterPro" id="IPR013968">
    <property type="entry name" value="PKS_KR"/>
</dbReference>
<feature type="region of interest" description="Disordered" evidence="10">
    <location>
        <begin position="464"/>
        <end position="511"/>
    </location>
</feature>